<dbReference type="Proteomes" id="UP001286313">
    <property type="component" value="Unassembled WGS sequence"/>
</dbReference>
<feature type="region of interest" description="Disordered" evidence="2">
    <location>
        <begin position="747"/>
        <end position="810"/>
    </location>
</feature>
<organism evidence="3 4">
    <name type="scientific">Petrolisthes cinctipes</name>
    <name type="common">Flat porcelain crab</name>
    <dbReference type="NCBI Taxonomy" id="88211"/>
    <lineage>
        <taxon>Eukaryota</taxon>
        <taxon>Metazoa</taxon>
        <taxon>Ecdysozoa</taxon>
        <taxon>Arthropoda</taxon>
        <taxon>Crustacea</taxon>
        <taxon>Multicrustacea</taxon>
        <taxon>Malacostraca</taxon>
        <taxon>Eumalacostraca</taxon>
        <taxon>Eucarida</taxon>
        <taxon>Decapoda</taxon>
        <taxon>Pleocyemata</taxon>
        <taxon>Anomura</taxon>
        <taxon>Galatheoidea</taxon>
        <taxon>Porcellanidae</taxon>
        <taxon>Petrolisthes</taxon>
    </lineage>
</organism>
<gene>
    <name evidence="3" type="ORF">Pcinc_029511</name>
</gene>
<evidence type="ECO:0000256" key="1">
    <source>
        <dbReference type="SAM" id="Coils"/>
    </source>
</evidence>
<feature type="compositionally biased region" description="Basic and acidic residues" evidence="2">
    <location>
        <begin position="80"/>
        <end position="95"/>
    </location>
</feature>
<feature type="compositionally biased region" description="Basic and acidic residues" evidence="2">
    <location>
        <begin position="1"/>
        <end position="10"/>
    </location>
</feature>
<name>A0AAE1F053_PETCI</name>
<feature type="compositionally biased region" description="Polar residues" evidence="2">
    <location>
        <begin position="766"/>
        <end position="777"/>
    </location>
</feature>
<feature type="compositionally biased region" description="Basic and acidic residues" evidence="2">
    <location>
        <begin position="133"/>
        <end position="146"/>
    </location>
</feature>
<accession>A0AAE1F053</accession>
<proteinExistence type="predicted"/>
<feature type="compositionally biased region" description="Polar residues" evidence="2">
    <location>
        <begin position="113"/>
        <end position="124"/>
    </location>
</feature>
<reference evidence="3" key="1">
    <citation type="submission" date="2023-10" db="EMBL/GenBank/DDBJ databases">
        <title>Genome assemblies of two species of porcelain crab, Petrolisthes cinctipes and Petrolisthes manimaculis (Anomura: Porcellanidae).</title>
        <authorList>
            <person name="Angst P."/>
        </authorList>
    </citation>
    <scope>NUCLEOTIDE SEQUENCE</scope>
    <source>
        <strain evidence="3">PB745_01</strain>
        <tissue evidence="3">Gill</tissue>
    </source>
</reference>
<evidence type="ECO:0000313" key="3">
    <source>
        <dbReference type="EMBL" id="KAK3864822.1"/>
    </source>
</evidence>
<evidence type="ECO:0000313" key="4">
    <source>
        <dbReference type="Proteomes" id="UP001286313"/>
    </source>
</evidence>
<sequence length="1019" mass="114045">MNSKDLHGGEEDYPQWRGIHAELSQSTGSEALSLPSGNRLADISLSSDIADSDFENEDTVLTNAPQQSINVTGNVTSNMQHDDQSVPRKPAENKQQKGGGSVLSEYSFDTRPTRNISGSGTNLRLVSPLEDSTSERGTSRETEWRKPHGLSNLSLGDVKVALQENCNLLTDQRLLDDLLKSLDEKMQKDQGVHSNQSKRIQNHRLPVVKPNRDPGLNIGESRITNQASLNGKDSVSGAPHQEIPFQLPTLTYAQSETLDLSPGDMSSQSVPWPLNTKSLSVEGHEFTLKGKGDPSAPRTSEAYKEELAASFNSEKHVTFDDSAKEEDFHLPSENEGRNLLAHDPCASSLSIIKQLSKIRWRLQGWEEIQKNPITDGTSPITLIHQLLNRLQVLQLEKKHLENELAATRVALQEVQEVNAVKDGMYEQRKARMVEADQQLEALQKEWIAAQDVVKARVNALKDQCHQLKEEKESLKLEINSLKNEGIRQKEAVKDYADLKVALKEAEEQFASRSKQASEIYEENCRLNICLQEREQQLKELEKVKVPELVKQLEGAKREVERLCEEHDGAVDCKRAVEDKLRVLTLQHQALLSRVVREQQEKETVTMDKMSLENEVKQLREEVLRARNEAHQHYQSQVETLVAQKSTLLQGQLSQLELKMRNNIRERLDAERQSHHQDCIDIKQGYEKKIQELTVSNEAAAQRQNERMGDLERENKQLKAQQELVLSAITAIMKPTHQDQCGTFEAPIKDSVSSVSPPTSPSKCGISWSNNSQSNSRPDSGKSARNIPPLVLKSSSSSDSEGSVFQDGRQTVRPRVGASPCILPALAAKNSGTLPRNSKTASTPCQKSLNQFCVDPNSSNSEREFKSLPDLRRKACGDRNLFKSSQFSFENESTDKRKSGNNFTVLNQRVQDSPQPYSVNVGSQVFTKRIFKASEILNASECTEDENEVEVKESDQYQEDQQVARALETIRKEMGMRVETGSGVEAGTLELTGDQEPATLTLQKLSEVSSLLSQYVTQAR</sequence>
<comment type="caution">
    <text evidence="3">The sequence shown here is derived from an EMBL/GenBank/DDBJ whole genome shotgun (WGS) entry which is preliminary data.</text>
</comment>
<keyword evidence="4" id="KW-1185">Reference proteome</keyword>
<feature type="compositionally biased region" description="Low complexity" evidence="2">
    <location>
        <begin position="793"/>
        <end position="802"/>
    </location>
</feature>
<dbReference type="EMBL" id="JAWQEG010003712">
    <property type="protein sequence ID" value="KAK3864822.1"/>
    <property type="molecule type" value="Genomic_DNA"/>
</dbReference>
<evidence type="ECO:0000256" key="2">
    <source>
        <dbReference type="SAM" id="MobiDB-lite"/>
    </source>
</evidence>
<feature type="region of interest" description="Disordered" evidence="2">
    <location>
        <begin position="1"/>
        <end position="36"/>
    </location>
</feature>
<dbReference type="AlphaFoldDB" id="A0AAE1F053"/>
<feature type="coiled-coil region" evidence="1">
    <location>
        <begin position="383"/>
        <end position="508"/>
    </location>
</feature>
<feature type="region of interest" description="Disordered" evidence="2">
    <location>
        <begin position="74"/>
        <end position="149"/>
    </location>
</feature>
<protein>
    <submittedName>
        <fullName evidence="3">Uncharacterized protein</fullName>
    </submittedName>
</protein>
<feature type="coiled-coil region" evidence="1">
    <location>
        <begin position="594"/>
        <end position="720"/>
    </location>
</feature>
<keyword evidence="1" id="KW-0175">Coiled coil</keyword>